<dbReference type="OrthoDB" id="9808588at2"/>
<dbReference type="GO" id="GO:0016020">
    <property type="term" value="C:membrane"/>
    <property type="evidence" value="ECO:0007669"/>
    <property type="project" value="InterPro"/>
</dbReference>
<keyword evidence="4" id="KW-1133">Transmembrane helix</keyword>
<dbReference type="PANTHER" id="PTHR32089:SF112">
    <property type="entry name" value="LYSOZYME-LIKE PROTEIN-RELATED"/>
    <property type="match status" value="1"/>
</dbReference>
<keyword evidence="4" id="KW-0472">Membrane</keyword>
<dbReference type="HOGENOM" id="CLU_000445_21_3_4"/>
<reference evidence="7 8" key="1">
    <citation type="journal article" date="2014" name="Syst. Appl. Microbiol.">
        <title>Complete genomes of freshwater sulfur oxidizers Sulfuricella denitrificans skB26 and Sulfuritalea hydrogenivorans sk43H: genetic insights into the sulfur oxidation pathway of betaproteobacteria.</title>
        <authorList>
            <person name="Watanabe T."/>
            <person name="Kojima H."/>
            <person name="Fukui M."/>
        </authorList>
    </citation>
    <scope>NUCLEOTIDE SEQUENCE [LARGE SCALE GENOMIC DNA]</scope>
    <source>
        <strain evidence="7">DSM22779</strain>
    </source>
</reference>
<accession>W0SBF3</accession>
<dbReference type="Gene3D" id="1.20.120.1530">
    <property type="match status" value="1"/>
</dbReference>
<dbReference type="AlphaFoldDB" id="W0SBF3"/>
<protein>
    <submittedName>
        <fullName evidence="7">MCP-domain-containing signal transduction protein</fullName>
    </submittedName>
</protein>
<dbReference type="Proteomes" id="UP000031637">
    <property type="component" value="Chromosome"/>
</dbReference>
<dbReference type="KEGG" id="shd:SUTH_00269"/>
<evidence type="ECO:0000313" key="7">
    <source>
        <dbReference type="EMBL" id="BAO28085.1"/>
    </source>
</evidence>
<comment type="similarity">
    <text evidence="2">Belongs to the methyl-accepting chemotaxis (MCP) protein family.</text>
</comment>
<dbReference type="STRING" id="1223802.SUTH_00269"/>
<dbReference type="PROSITE" id="PS50111">
    <property type="entry name" value="CHEMOTAXIS_TRANSDUC_2"/>
    <property type="match status" value="1"/>
</dbReference>
<evidence type="ECO:0000256" key="3">
    <source>
        <dbReference type="PROSITE-ProRule" id="PRU00284"/>
    </source>
</evidence>
<evidence type="ECO:0000259" key="5">
    <source>
        <dbReference type="PROSITE" id="PS50111"/>
    </source>
</evidence>
<gene>
    <name evidence="7" type="ORF">SUTH_00269</name>
</gene>
<dbReference type="InterPro" id="IPR003660">
    <property type="entry name" value="HAMP_dom"/>
</dbReference>
<evidence type="ECO:0000256" key="4">
    <source>
        <dbReference type="SAM" id="Phobius"/>
    </source>
</evidence>
<dbReference type="SUPFAM" id="SSF58104">
    <property type="entry name" value="Methyl-accepting chemotaxis protein (MCP) signaling domain"/>
    <property type="match status" value="1"/>
</dbReference>
<proteinExistence type="inferred from homology"/>
<sequence length="492" mass="53656">MMSSSFLSRARFQLGLLNALLFAGLILAIAAAGPGAGLAAAGLLAVGIASSLVFLGRLRGALQPLEDIAGIMADVAAGRVGRRVTRITDSQELSAICWDFNDMLDQLETCFREQRTVLACAAEGRFHRRAYPAGLHGVFHEALERTNVSLEAIAQNARFEQRNKLLSALGQLNSENLLKNLRMNQKDMRGISESTSLLSDLARQNVANAEASQDQVIQVVNALNTITDSVNQNSTALGNFNQLSEEVSRSVSVISEIADQTNLLALNAAIEAARAGEQGRGFAVVADEVRKLAEKSKTASREISTAMHKLREDAGRMLADSETVRDMAQDSRAQASGAEQRFIAMAQSARQAMDRITFVHDVSFISLAKVDMLFYKQNAYIGVITGGDSKESHSVVDVDMHDCRFGKWYDQQSHNGYASVPAFGKIREPHAALHENMRDAMALAAKDWERSASNRHCILEKFRAAEAASDQVFTLLGEMVDQRHQAQGVELF</sequence>
<dbReference type="SMART" id="SM00283">
    <property type="entry name" value="MA"/>
    <property type="match status" value="1"/>
</dbReference>
<feature type="domain" description="Methyl-accepting transducer" evidence="5">
    <location>
        <begin position="191"/>
        <end position="363"/>
    </location>
</feature>
<dbReference type="Gene3D" id="1.10.287.950">
    <property type="entry name" value="Methyl-accepting chemotaxis protein"/>
    <property type="match status" value="1"/>
</dbReference>
<organism evidence="7 8">
    <name type="scientific">Sulfuritalea hydrogenivorans sk43H</name>
    <dbReference type="NCBI Taxonomy" id="1223802"/>
    <lineage>
        <taxon>Bacteria</taxon>
        <taxon>Pseudomonadati</taxon>
        <taxon>Pseudomonadota</taxon>
        <taxon>Betaproteobacteria</taxon>
        <taxon>Nitrosomonadales</taxon>
        <taxon>Sterolibacteriaceae</taxon>
        <taxon>Sulfuritalea</taxon>
    </lineage>
</organism>
<keyword evidence="8" id="KW-1185">Reference proteome</keyword>
<dbReference type="EMBL" id="AP012547">
    <property type="protein sequence ID" value="BAO28085.1"/>
    <property type="molecule type" value="Genomic_DNA"/>
</dbReference>
<dbReference type="PANTHER" id="PTHR32089">
    <property type="entry name" value="METHYL-ACCEPTING CHEMOTAXIS PROTEIN MCPB"/>
    <property type="match status" value="1"/>
</dbReference>
<keyword evidence="1 3" id="KW-0807">Transducer</keyword>
<evidence type="ECO:0000259" key="6">
    <source>
        <dbReference type="PROSITE" id="PS50885"/>
    </source>
</evidence>
<feature type="domain" description="HAMP" evidence="6">
    <location>
        <begin position="59"/>
        <end position="112"/>
    </location>
</feature>
<evidence type="ECO:0000256" key="1">
    <source>
        <dbReference type="ARBA" id="ARBA00023224"/>
    </source>
</evidence>
<dbReference type="InterPro" id="IPR025991">
    <property type="entry name" value="Chemoreceptor_zinc-bind_dom"/>
</dbReference>
<dbReference type="Pfam" id="PF00015">
    <property type="entry name" value="MCPsignal"/>
    <property type="match status" value="1"/>
</dbReference>
<keyword evidence="4" id="KW-0812">Transmembrane</keyword>
<dbReference type="InterPro" id="IPR004089">
    <property type="entry name" value="MCPsignal_dom"/>
</dbReference>
<dbReference type="GO" id="GO:0007165">
    <property type="term" value="P:signal transduction"/>
    <property type="evidence" value="ECO:0007669"/>
    <property type="project" value="UniProtKB-KW"/>
</dbReference>
<dbReference type="PROSITE" id="PS50885">
    <property type="entry name" value="HAMP"/>
    <property type="match status" value="1"/>
</dbReference>
<dbReference type="Pfam" id="PF13682">
    <property type="entry name" value="CZB"/>
    <property type="match status" value="1"/>
</dbReference>
<dbReference type="Gene3D" id="1.20.120.30">
    <property type="entry name" value="Aspartate receptor, ligand-binding domain"/>
    <property type="match status" value="1"/>
</dbReference>
<evidence type="ECO:0000256" key="2">
    <source>
        <dbReference type="ARBA" id="ARBA00029447"/>
    </source>
</evidence>
<evidence type="ECO:0000313" key="8">
    <source>
        <dbReference type="Proteomes" id="UP000031637"/>
    </source>
</evidence>
<name>W0SBF3_9PROT</name>
<feature type="transmembrane region" description="Helical" evidence="4">
    <location>
        <begin position="12"/>
        <end position="32"/>
    </location>
</feature>